<evidence type="ECO:0008006" key="12">
    <source>
        <dbReference type="Google" id="ProtNLM"/>
    </source>
</evidence>
<feature type="domain" description="Breast cancer type 2 susceptibility protein helical" evidence="9">
    <location>
        <begin position="1117"/>
        <end position="1294"/>
    </location>
</feature>
<dbReference type="Pfam" id="PF09104">
    <property type="entry name" value="BRCA-2_OB3"/>
    <property type="match status" value="1"/>
</dbReference>
<dbReference type="GO" id="GO:0006355">
    <property type="term" value="P:regulation of DNA-templated transcription"/>
    <property type="evidence" value="ECO:0007669"/>
    <property type="project" value="TreeGrafter"/>
</dbReference>
<evidence type="ECO:0000259" key="9">
    <source>
        <dbReference type="Pfam" id="PF09169"/>
    </source>
</evidence>
<dbReference type="EMBL" id="JACMRX010000005">
    <property type="protein sequence ID" value="KAF7988642.1"/>
    <property type="molecule type" value="Genomic_DNA"/>
</dbReference>
<dbReference type="GO" id="GO:0003677">
    <property type="term" value="F:DNA binding"/>
    <property type="evidence" value="ECO:0007669"/>
    <property type="project" value="UniProtKB-KW"/>
</dbReference>
<evidence type="ECO:0000313" key="10">
    <source>
        <dbReference type="EMBL" id="KAF7988642.1"/>
    </source>
</evidence>
<dbReference type="GO" id="GO:0000724">
    <property type="term" value="P:double-strand break repair via homologous recombination"/>
    <property type="evidence" value="ECO:0007669"/>
    <property type="project" value="InterPro"/>
</dbReference>
<feature type="domain" description="BRCA2 OB1" evidence="7">
    <location>
        <begin position="1297"/>
        <end position="1412"/>
    </location>
</feature>
<accession>A0A834XN95</accession>
<keyword evidence="1" id="KW-0677">Repeat</keyword>
<dbReference type="SUPFAM" id="SSF50249">
    <property type="entry name" value="Nucleic acid-binding proteins"/>
    <property type="match status" value="3"/>
</dbReference>
<dbReference type="Proteomes" id="UP000639338">
    <property type="component" value="Unassembled WGS sequence"/>
</dbReference>
<dbReference type="InterPro" id="IPR036315">
    <property type="entry name" value="BRCA2_hlx_sf"/>
</dbReference>
<feature type="region of interest" description="Disordered" evidence="6">
    <location>
        <begin position="129"/>
        <end position="175"/>
    </location>
</feature>
<dbReference type="InterPro" id="IPR015188">
    <property type="entry name" value="BRCA2_OB_3"/>
</dbReference>
<evidence type="ECO:0000256" key="6">
    <source>
        <dbReference type="SAM" id="MobiDB-lite"/>
    </source>
</evidence>
<keyword evidence="3" id="KW-0238">DNA-binding</keyword>
<feature type="domain" description="BRCA2 OB3" evidence="8">
    <location>
        <begin position="1591"/>
        <end position="1733"/>
    </location>
</feature>
<evidence type="ECO:0000256" key="3">
    <source>
        <dbReference type="ARBA" id="ARBA00023125"/>
    </source>
</evidence>
<keyword evidence="5" id="KW-0234">DNA repair</keyword>
<dbReference type="PANTHER" id="PTHR11289:SF0">
    <property type="entry name" value="BREAST CANCER TYPE 2 SUSCEPTIBILITY PROTEIN"/>
    <property type="match status" value="1"/>
</dbReference>
<evidence type="ECO:0000313" key="11">
    <source>
        <dbReference type="Proteomes" id="UP000639338"/>
    </source>
</evidence>
<organism evidence="10 11">
    <name type="scientific">Aphidius gifuensis</name>
    <name type="common">Parasitoid wasp</name>
    <dbReference type="NCBI Taxonomy" id="684658"/>
    <lineage>
        <taxon>Eukaryota</taxon>
        <taxon>Metazoa</taxon>
        <taxon>Ecdysozoa</taxon>
        <taxon>Arthropoda</taxon>
        <taxon>Hexapoda</taxon>
        <taxon>Insecta</taxon>
        <taxon>Pterygota</taxon>
        <taxon>Neoptera</taxon>
        <taxon>Endopterygota</taxon>
        <taxon>Hymenoptera</taxon>
        <taxon>Apocrita</taxon>
        <taxon>Ichneumonoidea</taxon>
        <taxon>Braconidae</taxon>
        <taxon>Aphidiinae</taxon>
        <taxon>Aphidius</taxon>
    </lineage>
</organism>
<dbReference type="InterPro" id="IPR012340">
    <property type="entry name" value="NA-bd_OB-fold"/>
</dbReference>
<evidence type="ECO:0000259" key="8">
    <source>
        <dbReference type="Pfam" id="PF09104"/>
    </source>
</evidence>
<evidence type="ECO:0000256" key="4">
    <source>
        <dbReference type="ARBA" id="ARBA00023172"/>
    </source>
</evidence>
<feature type="compositionally biased region" description="Acidic residues" evidence="6">
    <location>
        <begin position="1"/>
        <end position="19"/>
    </location>
</feature>
<dbReference type="GO" id="GO:0005634">
    <property type="term" value="C:nucleus"/>
    <property type="evidence" value="ECO:0007669"/>
    <property type="project" value="TreeGrafter"/>
</dbReference>
<keyword evidence="4" id="KW-0233">DNA recombination</keyword>
<dbReference type="InterPro" id="IPR015525">
    <property type="entry name" value="BRCA2"/>
</dbReference>
<feature type="region of interest" description="Disordered" evidence="6">
    <location>
        <begin position="1"/>
        <end position="29"/>
    </location>
</feature>
<feature type="region of interest" description="Disordered" evidence="6">
    <location>
        <begin position="77"/>
        <end position="111"/>
    </location>
</feature>
<evidence type="ECO:0000259" key="7">
    <source>
        <dbReference type="Pfam" id="PF09103"/>
    </source>
</evidence>
<dbReference type="Pfam" id="PF09103">
    <property type="entry name" value="BRCA-2_OB1"/>
    <property type="match status" value="1"/>
</dbReference>
<dbReference type="InterPro" id="IPR002093">
    <property type="entry name" value="BRCA2_repeat"/>
</dbReference>
<dbReference type="InterPro" id="IPR015187">
    <property type="entry name" value="BRCA2_OB_1"/>
</dbReference>
<feature type="compositionally biased region" description="Basic residues" evidence="6">
    <location>
        <begin position="138"/>
        <end position="148"/>
    </location>
</feature>
<evidence type="ECO:0000256" key="5">
    <source>
        <dbReference type="ARBA" id="ARBA00023204"/>
    </source>
</evidence>
<name>A0A834XN95_APHGI</name>
<feature type="compositionally biased region" description="Basic and acidic residues" evidence="6">
    <location>
        <begin position="94"/>
        <end position="111"/>
    </location>
</feature>
<dbReference type="CDD" id="cd04493">
    <property type="entry name" value="BRCA2DBD_OB1"/>
    <property type="match status" value="1"/>
</dbReference>
<dbReference type="SUPFAM" id="SSF81872">
    <property type="entry name" value="BRCA2 helical domain"/>
    <property type="match status" value="1"/>
</dbReference>
<dbReference type="OrthoDB" id="21095at2759"/>
<comment type="caution">
    <text evidence="10">The sequence shown here is derived from an EMBL/GenBank/DDBJ whole genome shotgun (WGS) entry which is preliminary data.</text>
</comment>
<sequence>MEDFAGGESENEDLFSDDDGSGKDDKLSPNVIELNTQTAYLLASPVFPFHDEDNIETPGKPVIPKTPLSLVPFMTKEKSQTGWTSDLETPVTDRNNKKDSDNIDKANDDDYHQCTPKNAPVSIAQDEVVPGSPVVSSKKSKRRTKRRIFNKDIMKNSTNDDTIAPDNNSNKENSSKKININLQVENVNNDNNIVPEIDNLIKKYEDLRNSSTCFNSNNKSSIDHSNDICNDIFVNNLKALDTADKIHCKTNKKNLIVLKKSNEPQEYVSFTKICQDVNKEASFLNDEEYHDDISNVTFSTWDTYQSLEKINKSIDDDFLGFTKEDQSKSQNLLLKFERLFQFDKQDNFDDTILLQKNDFNDVLSCEKISSDDEPVKESQENCFNELMECEKVDTSDEPVVTEENKLNKLMKCEKVDGNDEPVVTQENDELNELMECEKIDTSDEPVVTQKNDFNGFLKCEKEASSDIAEKIRLHYESYVDKISEKSNIKNRIYLEPQPIDEPILLPPIAIRIKSEFINAHTKKELLVDLNRVNDAWSLMTYEYNIDKLIYKNSQPNLSLNITDNFKSPSINYSNKDDEDIKMNSEFKTAAGKELIIYKTTLTRADSLLSKNVGINKAEDNLNQAGIAAVFAHQENFNKSKIDKISNEPVNKVPDVVALMAQPIQLSTFETSSLNNNDKKKTVAMIDTPAKAHEPFNNKFDVNISSDKFQTPSGSSNGFSTFSVSNSPAATFTWGHGKSVNISEKALALAAKQFNDVSEEDSLKMLEKKTINNSGGFKNPLVNRTPGGFISHRKTKSLGLMNDTPKSTSFVKTSTTPSGFSTCRGKTISASKNSLLKAQANFNNDNDDKINQTKLPLSNLSRASTSGGFGRATSKLKLQFNEDFSDIKNVNITTPTSTGFQTNNSCFTTAKGNSINLSENVLLKAKSIFNEDDLDSFDESCLLDIKNLKKKIESRSAGICDSAKRKMSLDDITPFGRKRSRLGTSTDLQARKLFDETDQDDCQSICLDSNNKNKSNELNDTLTDELSAATAAFEEDDKHSTSSLDDHYDTKTACLSSSSSTTTTTDTKNNEKIHKTSLTPNYHDSIPDDFVFDTQYSFDEHTICNNKIDKELLSMKIKQQENIIKQKKITREKTNPGYLLKLKLNNTNNKIKLENLSDNNKQLPLQRSPSELEENKIDTQVLTIDSTTASSYKFNLTEFNDKKNTIGIDLNDGVYLLPNDDNIASIDEFKRSFLASPGVDTNLLPNGWFENHYKWIIWKLASMDRLNFNNLTRSLTPQNVMGQLKYRYDREIDRSERSPIRKIMEKDDVSTRRMVLCVSRIITTSRVSDSNRPISELELTDGWYSIIATIDSSLNYYVNINRIKIGTKLMIYGGQLLNLDDGTYPLDASNNVRLKISANSTRRAKWYTKLGYQLQKGPMTLNLKDIKSNGGLIGKIIVTIARVYPLLYREKLKNGETIYRNSRCEEKAVAQFEKECQTKIDTMCLAYQLKKSNNNNNSNNNLDNNSKIEPRNVSPCLKLLITDGFAYGIMTIWSSAEECSEILKETSCIEIINSNASGMHSKELQLTSNRWTTIHEYDKNNKYYKNINFSIRCFTPITEISSINFSPAYNEFDTIGIVVSIGPAPHGMKNFETMNIAYKNNDNIDSYLSILFWQGISAYGYSEISNIGSFLLIKNLQWRRNTNRSTIPVAFCTERTVISKNSRQINHLRDEFDAFIKRINDTQEYIINSADKIRIEIAKKTPGTTPIYCPTPTFSINKIRDTPEDDAKKKSIKNRIDKLKNYGPAPSLSPINITKSSRVSLDFRSPIIENKKFNKP</sequence>
<dbReference type="PROSITE" id="PS50138">
    <property type="entry name" value="BRCA2_REPEAT"/>
    <property type="match status" value="2"/>
</dbReference>
<evidence type="ECO:0000256" key="1">
    <source>
        <dbReference type="ARBA" id="ARBA00022737"/>
    </source>
</evidence>
<protein>
    <recommendedName>
        <fullName evidence="12">Breast cancer type 2 susceptibility protein</fullName>
    </recommendedName>
</protein>
<dbReference type="Gene3D" id="2.40.50.140">
    <property type="entry name" value="Nucleic acid-binding proteins"/>
    <property type="match status" value="3"/>
</dbReference>
<evidence type="ECO:0000256" key="2">
    <source>
        <dbReference type="ARBA" id="ARBA00022763"/>
    </source>
</evidence>
<dbReference type="Pfam" id="PF09169">
    <property type="entry name" value="BRCA-2_helical"/>
    <property type="match status" value="1"/>
</dbReference>
<dbReference type="PANTHER" id="PTHR11289">
    <property type="entry name" value="BREAST CANCER TYPE 2 SUSCEPTIBILITY PROTEIN BRCA2"/>
    <property type="match status" value="1"/>
</dbReference>
<keyword evidence="11" id="KW-1185">Reference proteome</keyword>
<proteinExistence type="predicted"/>
<dbReference type="InterPro" id="IPR015252">
    <property type="entry name" value="BRCA2_hlx"/>
</dbReference>
<keyword evidence="2" id="KW-0227">DNA damage</keyword>
<gene>
    <name evidence="10" type="ORF">HCN44_001215</name>
</gene>
<reference evidence="10 11" key="1">
    <citation type="submission" date="2020-08" db="EMBL/GenBank/DDBJ databases">
        <title>Aphidius gifuensis genome sequencing and assembly.</title>
        <authorList>
            <person name="Du Z."/>
        </authorList>
    </citation>
    <scope>NUCLEOTIDE SEQUENCE [LARGE SCALE GENOMIC DNA]</scope>
    <source>
        <strain evidence="10">YNYX2018</strain>
        <tissue evidence="10">Adults</tissue>
    </source>
</reference>